<evidence type="ECO:0000256" key="1">
    <source>
        <dbReference type="SAM" id="MobiDB-lite"/>
    </source>
</evidence>
<accession>A0ABP6RAV6</accession>
<keyword evidence="2" id="KW-1133">Transmembrane helix</keyword>
<feature type="transmembrane region" description="Helical" evidence="2">
    <location>
        <begin position="21"/>
        <end position="40"/>
    </location>
</feature>
<name>A0ABP6RAV6_9MICC</name>
<evidence type="ECO:0000256" key="2">
    <source>
        <dbReference type="SAM" id="Phobius"/>
    </source>
</evidence>
<keyword evidence="2" id="KW-0812">Transmembrane</keyword>
<keyword evidence="2" id="KW-0472">Membrane</keyword>
<keyword evidence="4" id="KW-1185">Reference proteome</keyword>
<organism evidence="3 4">
    <name type="scientific">Nesterenkonia halobia</name>
    <dbReference type="NCBI Taxonomy" id="37922"/>
    <lineage>
        <taxon>Bacteria</taxon>
        <taxon>Bacillati</taxon>
        <taxon>Actinomycetota</taxon>
        <taxon>Actinomycetes</taxon>
        <taxon>Micrococcales</taxon>
        <taxon>Micrococcaceae</taxon>
        <taxon>Nesterenkonia</taxon>
    </lineage>
</organism>
<evidence type="ECO:0000313" key="4">
    <source>
        <dbReference type="Proteomes" id="UP001501736"/>
    </source>
</evidence>
<dbReference type="EMBL" id="BAAAYG010000003">
    <property type="protein sequence ID" value="GAA3282845.1"/>
    <property type="molecule type" value="Genomic_DNA"/>
</dbReference>
<evidence type="ECO:0000313" key="3">
    <source>
        <dbReference type="EMBL" id="GAA3282845.1"/>
    </source>
</evidence>
<feature type="region of interest" description="Disordered" evidence="1">
    <location>
        <begin position="82"/>
        <end position="108"/>
    </location>
</feature>
<dbReference type="RefSeq" id="WP_344718910.1">
    <property type="nucleotide sequence ID" value="NZ_BAAAYG010000003.1"/>
</dbReference>
<dbReference type="Proteomes" id="UP001501736">
    <property type="component" value="Unassembled WGS sequence"/>
</dbReference>
<comment type="caution">
    <text evidence="3">The sequence shown here is derived from an EMBL/GenBank/DDBJ whole genome shotgun (WGS) entry which is preliminary data.</text>
</comment>
<feature type="transmembrane region" description="Helical" evidence="2">
    <location>
        <begin position="52"/>
        <end position="74"/>
    </location>
</feature>
<protein>
    <submittedName>
        <fullName evidence="3">Uncharacterized protein</fullName>
    </submittedName>
</protein>
<proteinExistence type="predicted"/>
<gene>
    <name evidence="3" type="ORF">GCM10020260_10590</name>
</gene>
<reference evidence="4" key="1">
    <citation type="journal article" date="2019" name="Int. J. Syst. Evol. Microbiol.">
        <title>The Global Catalogue of Microorganisms (GCM) 10K type strain sequencing project: providing services to taxonomists for standard genome sequencing and annotation.</title>
        <authorList>
            <consortium name="The Broad Institute Genomics Platform"/>
            <consortium name="The Broad Institute Genome Sequencing Center for Infectious Disease"/>
            <person name="Wu L."/>
            <person name="Ma J."/>
        </authorList>
    </citation>
    <scope>NUCLEOTIDE SEQUENCE [LARGE SCALE GENOMIC DNA]</scope>
    <source>
        <strain evidence="4">JCM 11483</strain>
    </source>
</reference>
<sequence>MSSREQHRQVTVRHAPRLVPFLVVGAAVGVVAAVVLAIVTGPTEGYSTLSSAGFLAVVLGLPGLALGAVAWLIAERRTRGRGRTYDAVPRESGSGAAPTERNSAHGQR</sequence>